<evidence type="ECO:0000256" key="12">
    <source>
        <dbReference type="ARBA" id="ARBA00023054"/>
    </source>
</evidence>
<keyword evidence="7" id="KW-0132">Cell division</keyword>
<comment type="similarity">
    <text evidence="4">Belongs to the DASH complex SPC34 family.</text>
</comment>
<evidence type="ECO:0000256" key="18">
    <source>
        <dbReference type="ARBA" id="ARBA00044346"/>
    </source>
</evidence>
<evidence type="ECO:0000313" key="21">
    <source>
        <dbReference type="Proteomes" id="UP001161017"/>
    </source>
</evidence>
<proteinExistence type="inferred from homology"/>
<evidence type="ECO:0000256" key="14">
    <source>
        <dbReference type="ARBA" id="ARBA00023242"/>
    </source>
</evidence>
<evidence type="ECO:0000256" key="7">
    <source>
        <dbReference type="ARBA" id="ARBA00022618"/>
    </source>
</evidence>
<evidence type="ECO:0000256" key="3">
    <source>
        <dbReference type="ARBA" id="ARBA00004629"/>
    </source>
</evidence>
<reference evidence="20" key="1">
    <citation type="journal article" date="2023" name="Genome Biol. Evol.">
        <title>First Whole Genome Sequence and Flow Cytometry Genome Size Data for the Lichen-Forming Fungus Ramalina farinacea (Ascomycota).</title>
        <authorList>
            <person name="Llewellyn T."/>
            <person name="Mian S."/>
            <person name="Hill R."/>
            <person name="Leitch I.J."/>
            <person name="Gaya E."/>
        </authorList>
    </citation>
    <scope>NUCLEOTIDE SEQUENCE</scope>
    <source>
        <strain evidence="20">LIQ254RAFAR</strain>
    </source>
</reference>
<comment type="caution">
    <text evidence="20">The sequence shown here is derived from an EMBL/GenBank/DDBJ whole genome shotgun (WGS) entry which is preliminary data.</text>
</comment>
<keyword evidence="6" id="KW-0963">Cytoplasm</keyword>
<keyword evidence="15" id="KW-0131">Cell cycle</keyword>
<comment type="subcellular location">
    <subcellularLocation>
        <location evidence="3">Chromosome</location>
        <location evidence="3">Centromere</location>
        <location evidence="3">Kinetochore</location>
    </subcellularLocation>
    <subcellularLocation>
        <location evidence="2">Cytoplasm</location>
        <location evidence="2">Cytoskeleton</location>
        <location evidence="2">Spindle</location>
    </subcellularLocation>
    <subcellularLocation>
        <location evidence="1">Nucleus</location>
    </subcellularLocation>
</comment>
<dbReference type="InterPro" id="IPR013966">
    <property type="entry name" value="Spc34"/>
</dbReference>
<feature type="region of interest" description="Disordered" evidence="19">
    <location>
        <begin position="170"/>
        <end position="209"/>
    </location>
</feature>
<evidence type="ECO:0000256" key="13">
    <source>
        <dbReference type="ARBA" id="ARBA00023212"/>
    </source>
</evidence>
<dbReference type="GO" id="GO:0051301">
    <property type="term" value="P:cell division"/>
    <property type="evidence" value="ECO:0007669"/>
    <property type="project" value="UniProtKB-KW"/>
</dbReference>
<keyword evidence="14" id="KW-0539">Nucleus</keyword>
<keyword evidence="8" id="KW-0493">Microtubule</keyword>
<evidence type="ECO:0000256" key="15">
    <source>
        <dbReference type="ARBA" id="ARBA00023306"/>
    </source>
</evidence>
<feature type="compositionally biased region" description="Acidic residues" evidence="19">
    <location>
        <begin position="179"/>
        <end position="202"/>
    </location>
</feature>
<evidence type="ECO:0000256" key="16">
    <source>
        <dbReference type="ARBA" id="ARBA00023328"/>
    </source>
</evidence>
<dbReference type="GO" id="GO:0008608">
    <property type="term" value="P:attachment of spindle microtubules to kinetochore"/>
    <property type="evidence" value="ECO:0007669"/>
    <property type="project" value="InterPro"/>
</dbReference>
<sequence length="237" mass="26806">MTLLDNHLEQISLSSAAIAELPFPPPKIFTNALLRSQDITALIRDTETHERALFKLAPPEDVTDIPDANLPRRSTIHPSTRSQHKPSAVATLLGGELGERIRKENAKEGKERGDVDVDLLLKGAEKLCSVYPIVGAPERIVSLRSRYEQLDASINRYEVRIEKQAAQLARMNRHKDHNGDDDEMEDEEEVEDVAPEMEVTEEDIQRENEMIAELEKKKQLLEERVSGMERDLGGLLR</sequence>
<accession>A0AA43QGC8</accession>
<name>A0AA43QGC8_9LECA</name>
<evidence type="ECO:0000256" key="4">
    <source>
        <dbReference type="ARBA" id="ARBA00008491"/>
    </source>
</evidence>
<keyword evidence="21" id="KW-1185">Reference proteome</keyword>
<evidence type="ECO:0000256" key="2">
    <source>
        <dbReference type="ARBA" id="ARBA00004186"/>
    </source>
</evidence>
<dbReference type="GO" id="GO:0042729">
    <property type="term" value="C:DASH complex"/>
    <property type="evidence" value="ECO:0007669"/>
    <property type="project" value="InterPro"/>
</dbReference>
<keyword evidence="12" id="KW-0175">Coiled coil</keyword>
<gene>
    <name evidence="20" type="ORF">OHK93_000302</name>
</gene>
<keyword evidence="5" id="KW-0158">Chromosome</keyword>
<evidence type="ECO:0000256" key="5">
    <source>
        <dbReference type="ARBA" id="ARBA00022454"/>
    </source>
</evidence>
<dbReference type="Proteomes" id="UP001161017">
    <property type="component" value="Unassembled WGS sequence"/>
</dbReference>
<evidence type="ECO:0000256" key="10">
    <source>
        <dbReference type="ARBA" id="ARBA00022829"/>
    </source>
</evidence>
<organism evidence="20 21">
    <name type="scientific">Ramalina farinacea</name>
    <dbReference type="NCBI Taxonomy" id="258253"/>
    <lineage>
        <taxon>Eukaryota</taxon>
        <taxon>Fungi</taxon>
        <taxon>Dikarya</taxon>
        <taxon>Ascomycota</taxon>
        <taxon>Pezizomycotina</taxon>
        <taxon>Lecanoromycetes</taxon>
        <taxon>OSLEUM clade</taxon>
        <taxon>Lecanoromycetidae</taxon>
        <taxon>Lecanorales</taxon>
        <taxon>Lecanorineae</taxon>
        <taxon>Ramalinaceae</taxon>
        <taxon>Ramalina</taxon>
    </lineage>
</organism>
<evidence type="ECO:0000256" key="11">
    <source>
        <dbReference type="ARBA" id="ARBA00022838"/>
    </source>
</evidence>
<keyword evidence="13" id="KW-0206">Cytoskeleton</keyword>
<evidence type="ECO:0000256" key="17">
    <source>
        <dbReference type="ARBA" id="ARBA00044112"/>
    </source>
</evidence>
<protein>
    <recommendedName>
        <fullName evidence="17">DASH complex subunit SPC34</fullName>
    </recommendedName>
    <alternativeName>
        <fullName evidence="18">Outer kinetochore protein SPC34</fullName>
    </alternativeName>
</protein>
<evidence type="ECO:0000256" key="6">
    <source>
        <dbReference type="ARBA" id="ARBA00022490"/>
    </source>
</evidence>
<evidence type="ECO:0000313" key="20">
    <source>
        <dbReference type="EMBL" id="MDI1485167.1"/>
    </source>
</evidence>
<keyword evidence="10" id="KW-0159">Chromosome partition</keyword>
<dbReference type="EMBL" id="JAPUFD010000001">
    <property type="protein sequence ID" value="MDI1485167.1"/>
    <property type="molecule type" value="Genomic_DNA"/>
</dbReference>
<keyword evidence="16" id="KW-0137">Centromere</keyword>
<evidence type="ECO:0000256" key="9">
    <source>
        <dbReference type="ARBA" id="ARBA00022776"/>
    </source>
</evidence>
<keyword evidence="11" id="KW-0995">Kinetochore</keyword>
<evidence type="ECO:0000256" key="19">
    <source>
        <dbReference type="SAM" id="MobiDB-lite"/>
    </source>
</evidence>
<dbReference type="Pfam" id="PF08657">
    <property type="entry name" value="DASH_Spc34"/>
    <property type="match status" value="2"/>
</dbReference>
<evidence type="ECO:0000256" key="8">
    <source>
        <dbReference type="ARBA" id="ARBA00022701"/>
    </source>
</evidence>
<dbReference type="AlphaFoldDB" id="A0AA43QGC8"/>
<evidence type="ECO:0000256" key="1">
    <source>
        <dbReference type="ARBA" id="ARBA00004123"/>
    </source>
</evidence>
<keyword evidence="9" id="KW-0498">Mitosis</keyword>
<dbReference type="GO" id="GO:0005876">
    <property type="term" value="C:spindle microtubule"/>
    <property type="evidence" value="ECO:0007669"/>
    <property type="project" value="InterPro"/>
</dbReference>